<keyword evidence="2" id="KW-0732">Signal</keyword>
<evidence type="ECO:0000313" key="3">
    <source>
        <dbReference type="EMBL" id="BAU94354.1"/>
    </source>
</evidence>
<dbReference type="EMBL" id="AP017369">
    <property type="protein sequence ID" value="BAU94354.1"/>
    <property type="molecule type" value="Genomic_DNA"/>
</dbReference>
<evidence type="ECO:0000313" key="4">
    <source>
        <dbReference type="Proteomes" id="UP000218244"/>
    </source>
</evidence>
<evidence type="ECO:0008006" key="5">
    <source>
        <dbReference type="Google" id="ProtNLM"/>
    </source>
</evidence>
<keyword evidence="4" id="KW-1185">Reference proteome</keyword>
<dbReference type="KEGG" id="csur:N24_0092"/>
<feature type="signal peptide" evidence="2">
    <location>
        <begin position="1"/>
        <end position="28"/>
    </location>
</feature>
<feature type="region of interest" description="Disordered" evidence="1">
    <location>
        <begin position="97"/>
        <end position="151"/>
    </location>
</feature>
<evidence type="ECO:0000256" key="2">
    <source>
        <dbReference type="SAM" id="SignalP"/>
    </source>
</evidence>
<protein>
    <recommendedName>
        <fullName evidence="5">Secreted protein</fullName>
    </recommendedName>
</protein>
<accession>A0A160PM84</accession>
<proteinExistence type="predicted"/>
<evidence type="ECO:0000256" key="1">
    <source>
        <dbReference type="SAM" id="MobiDB-lite"/>
    </source>
</evidence>
<reference evidence="3 4" key="1">
    <citation type="submission" date="2016-02" db="EMBL/GenBank/DDBJ databases">
        <title>Corynebacterium glutamicum N24 whole genome sequencing project.</title>
        <authorList>
            <person name="Matsutani M."/>
            <person name="Nangtapong N."/>
            <person name="Yakushi T."/>
            <person name="Matsushita K."/>
        </authorList>
    </citation>
    <scope>NUCLEOTIDE SEQUENCE [LARGE SCALE GENOMIC DNA]</scope>
    <source>
        <strain evidence="3 4">N24</strain>
    </source>
</reference>
<sequence>MLKFSARAFSVLACSTIIAISASPTSHAAVGALLNQVPQGEISCATAEAYWTNDADYQAKVAQAQALAAFDERGNQILAALAQVDAAAENCGLKGTVGNGAVPSEEGAVGTPNTEATESPAASSTPNVPSSPSSPDTPLTDPAAVFSPTQSAPTKTIEVLGQGQVEVPDAEGILKNYLRQLTIIV</sequence>
<dbReference type="RefSeq" id="WP_096453392.1">
    <property type="nucleotide sequence ID" value="NZ_AP017369.1"/>
</dbReference>
<gene>
    <name evidence="3" type="ORF">N24_0092</name>
</gene>
<feature type="chain" id="PRO_5007818701" description="Secreted protein" evidence="2">
    <location>
        <begin position="29"/>
        <end position="185"/>
    </location>
</feature>
<dbReference type="Proteomes" id="UP000218244">
    <property type="component" value="Chromosome"/>
</dbReference>
<name>A0A160PM84_9CORY</name>
<feature type="compositionally biased region" description="Low complexity" evidence="1">
    <location>
        <begin position="119"/>
        <end position="143"/>
    </location>
</feature>
<dbReference type="AlphaFoldDB" id="A0A160PM84"/>
<organism evidence="3 4">
    <name type="scientific">Corynebacterium suranareeae</name>
    <dbReference type="NCBI Taxonomy" id="2506452"/>
    <lineage>
        <taxon>Bacteria</taxon>
        <taxon>Bacillati</taxon>
        <taxon>Actinomycetota</taxon>
        <taxon>Actinomycetes</taxon>
        <taxon>Mycobacteriales</taxon>
        <taxon>Corynebacteriaceae</taxon>
        <taxon>Corynebacterium</taxon>
    </lineage>
</organism>